<organism evidence="2 3">
    <name type="scientific">Rhodocytophaga aerolata</name>
    <dbReference type="NCBI Taxonomy" id="455078"/>
    <lineage>
        <taxon>Bacteria</taxon>
        <taxon>Pseudomonadati</taxon>
        <taxon>Bacteroidota</taxon>
        <taxon>Cytophagia</taxon>
        <taxon>Cytophagales</taxon>
        <taxon>Rhodocytophagaceae</taxon>
        <taxon>Rhodocytophaga</taxon>
    </lineage>
</organism>
<dbReference type="Pfam" id="PF09423">
    <property type="entry name" value="PhoD"/>
    <property type="match status" value="1"/>
</dbReference>
<feature type="domain" description="PhoD-like phosphatase metallophosphatase" evidence="1">
    <location>
        <begin position="56"/>
        <end position="285"/>
    </location>
</feature>
<dbReference type="CDD" id="cd07389">
    <property type="entry name" value="MPP_PhoD"/>
    <property type="match status" value="1"/>
</dbReference>
<accession>A0ABT8R3H4</accession>
<gene>
    <name evidence="2" type="ORF">Q0590_02980</name>
</gene>
<sequence>MYLKNLFAFSIIVVLVNACTPRLTTSSDLRTEPLTQIAFGSCSHEYDPQPLWKPILKNRPQLWMWLGDNIYGDTHDMSVMKQKYDVQKNHADYQKLAASSTIIGIWDDHDYGINDGGKAYAKKEESQQLMLDFLDVPAGSERRTRAGAYESYTYGPEGKQVKVILLDARYFRDTLMKQNKMYIPNETGTILGEAQWQWLEKELTNSKAAIHLIASGIQMIPEEHIYEKWANFPQERKRLFELISSTKAPGVILLSGDRHIAEISKYTYPGVAYPLYEVTASGLTHSATNNKGEPNRYRVGKLMNVLNFGVITIDWQQLLNVHLQIRGEKNKLLQEEKFQF</sequence>
<dbReference type="PANTHER" id="PTHR33987">
    <property type="entry name" value="CALCINEURIN-LIKE METALLO-PHOSPHOESTERASE SUPERFAMILY PROTEIN"/>
    <property type="match status" value="1"/>
</dbReference>
<evidence type="ECO:0000313" key="2">
    <source>
        <dbReference type="EMBL" id="MDO1445195.1"/>
    </source>
</evidence>
<dbReference type="InterPro" id="IPR038607">
    <property type="entry name" value="PhoD-like_sf"/>
</dbReference>
<keyword evidence="3" id="KW-1185">Reference proteome</keyword>
<protein>
    <submittedName>
        <fullName evidence="2">Alkaline phosphatase D family protein</fullName>
        <ecNumber evidence="2">3.1.3.1</ecNumber>
    </submittedName>
</protein>
<dbReference type="InterPro" id="IPR018946">
    <property type="entry name" value="PhoD-like_MPP"/>
</dbReference>
<evidence type="ECO:0000313" key="3">
    <source>
        <dbReference type="Proteomes" id="UP001168528"/>
    </source>
</evidence>
<keyword evidence="2" id="KW-0378">Hydrolase</keyword>
<dbReference type="EC" id="3.1.3.1" evidence="2"/>
<dbReference type="GO" id="GO:0004035">
    <property type="term" value="F:alkaline phosphatase activity"/>
    <property type="evidence" value="ECO:0007669"/>
    <property type="project" value="UniProtKB-EC"/>
</dbReference>
<name>A0ABT8R3H4_9BACT</name>
<dbReference type="InterPro" id="IPR029052">
    <property type="entry name" value="Metallo-depent_PP-like"/>
</dbReference>
<dbReference type="Proteomes" id="UP001168528">
    <property type="component" value="Unassembled WGS sequence"/>
</dbReference>
<dbReference type="SUPFAM" id="SSF56300">
    <property type="entry name" value="Metallo-dependent phosphatases"/>
    <property type="match status" value="1"/>
</dbReference>
<comment type="caution">
    <text evidence="2">The sequence shown here is derived from an EMBL/GenBank/DDBJ whole genome shotgun (WGS) entry which is preliminary data.</text>
</comment>
<reference evidence="2" key="1">
    <citation type="submission" date="2023-07" db="EMBL/GenBank/DDBJ databases">
        <title>The genome sequence of Rhodocytophaga aerolata KACC 12507.</title>
        <authorList>
            <person name="Zhang X."/>
        </authorList>
    </citation>
    <scope>NUCLEOTIDE SEQUENCE</scope>
    <source>
        <strain evidence="2">KACC 12507</strain>
    </source>
</reference>
<dbReference type="RefSeq" id="WP_302035986.1">
    <property type="nucleotide sequence ID" value="NZ_JAUKPO010000001.1"/>
</dbReference>
<dbReference type="Gene3D" id="3.60.21.70">
    <property type="entry name" value="PhoD-like phosphatase"/>
    <property type="match status" value="1"/>
</dbReference>
<dbReference type="PANTHER" id="PTHR33987:SF1">
    <property type="entry name" value="CALCINEURIN-LIKE METALLO-PHOSPHOESTERASE SUPERFAMILY PROTEIN"/>
    <property type="match status" value="1"/>
</dbReference>
<dbReference type="EMBL" id="JAUKPO010000001">
    <property type="protein sequence ID" value="MDO1445195.1"/>
    <property type="molecule type" value="Genomic_DNA"/>
</dbReference>
<proteinExistence type="predicted"/>
<evidence type="ECO:0000259" key="1">
    <source>
        <dbReference type="Pfam" id="PF09423"/>
    </source>
</evidence>